<dbReference type="AlphaFoldDB" id="A0A0W1B2X6"/>
<protein>
    <submittedName>
        <fullName evidence="1">Uncharacterized protein</fullName>
    </submittedName>
</protein>
<dbReference type="Proteomes" id="UP000054709">
    <property type="component" value="Unassembled WGS sequence"/>
</dbReference>
<evidence type="ECO:0000313" key="1">
    <source>
        <dbReference type="EMBL" id="KTD87914.1"/>
    </source>
</evidence>
<reference evidence="1 2" key="1">
    <citation type="journal article" date="2015" name="Int. Biodeterior. Biodegradation">
        <title>Physiological and genetic screening methods for the isolation of methyl tert-butyl ether-degrading bacteria for bioremediation purposes.</title>
        <authorList>
            <person name="Guisado I.M."/>
            <person name="Purswani J."/>
            <person name="Gonzalez Lopez J."/>
            <person name="Pozo C."/>
        </authorList>
    </citation>
    <scope>NUCLEOTIDE SEQUENCE [LARGE SCALE GENOMIC DNA]</scope>
    <source>
        <strain evidence="1 2">SH7</strain>
    </source>
</reference>
<sequence>MPKILKWEVGVCLLLLMVLGGCSEAKPTKVMEIKEMTNLDGKPKGQYPPLSPVMQDTYNRSIPEDVYSVN</sequence>
<gene>
    <name evidence="1" type="ORF">UQ64_07315</name>
</gene>
<comment type="caution">
    <text evidence="1">The sequence shown here is derived from an EMBL/GenBank/DDBJ whole genome shotgun (WGS) entry which is preliminary data.</text>
</comment>
<dbReference type="EMBL" id="LCZJ02000016">
    <property type="protein sequence ID" value="KTD87914.1"/>
    <property type="molecule type" value="Genomic_DNA"/>
</dbReference>
<organism evidence="1 2">
    <name type="scientific">Paenibacillus etheri</name>
    <dbReference type="NCBI Taxonomy" id="1306852"/>
    <lineage>
        <taxon>Bacteria</taxon>
        <taxon>Bacillati</taxon>
        <taxon>Bacillota</taxon>
        <taxon>Bacilli</taxon>
        <taxon>Bacillales</taxon>
        <taxon>Paenibacillaceae</taxon>
        <taxon>Paenibacillus</taxon>
    </lineage>
</organism>
<evidence type="ECO:0000313" key="2">
    <source>
        <dbReference type="Proteomes" id="UP000054709"/>
    </source>
</evidence>
<accession>A0A0W1B2X6</accession>
<name>A0A0W1B2X6_9BACL</name>
<proteinExistence type="predicted"/>
<dbReference type="RefSeq" id="WP_060622229.1">
    <property type="nucleotide sequence ID" value="NZ_LCZJ02000016.1"/>
</dbReference>
<keyword evidence="2" id="KW-1185">Reference proteome</keyword>
<dbReference type="OrthoDB" id="2624427at2"/>
<dbReference type="PROSITE" id="PS51257">
    <property type="entry name" value="PROKAR_LIPOPROTEIN"/>
    <property type="match status" value="1"/>
</dbReference>